<evidence type="ECO:0000256" key="2">
    <source>
        <dbReference type="SAM" id="SignalP"/>
    </source>
</evidence>
<protein>
    <recommendedName>
        <fullName evidence="5">Paraquat-inducible protein A</fullName>
    </recommendedName>
</protein>
<dbReference type="EMBL" id="MGFH01000149">
    <property type="protein sequence ID" value="OGM04233.1"/>
    <property type="molecule type" value="Genomic_DNA"/>
</dbReference>
<keyword evidence="2" id="KW-0732">Signal</keyword>
<sequence>MYYFFLTWKFKILFLSACAVFPAAALIGSAFAAVYFASLSAGYFSLYCSRLGVLDTIKLNMQELVKGVYPAYFNKISFLLDINAQAKFYETLSFLFLFYCAISAVAYIAGGGFSTLRGAAKRVILVSAVFLAAGLFAPLLAIKASGDIPVIGGTSILKFQSKGIIETISRLFDGGYLLPALLILLFSVIVPALKIILCYLAVNSNGGGQRYKAALKAIGKWSMADVFTASIILAYLAFGADKFTDAWLLSGFYFFCGYCLISLAVAQIATFEAAGGAADSEK</sequence>
<keyword evidence="1" id="KW-0812">Transmembrane</keyword>
<dbReference type="Pfam" id="PF04403">
    <property type="entry name" value="PqiA"/>
    <property type="match status" value="1"/>
</dbReference>
<comment type="caution">
    <text evidence="3">The sequence shown here is derived from an EMBL/GenBank/DDBJ whole genome shotgun (WGS) entry which is preliminary data.</text>
</comment>
<feature type="chain" id="PRO_5009533508" description="Paraquat-inducible protein A" evidence="2">
    <location>
        <begin position="33"/>
        <end position="282"/>
    </location>
</feature>
<feature type="transmembrane region" description="Helical" evidence="1">
    <location>
        <begin position="96"/>
        <end position="116"/>
    </location>
</feature>
<dbReference type="Proteomes" id="UP000178735">
    <property type="component" value="Unassembled WGS sequence"/>
</dbReference>
<gene>
    <name evidence="3" type="ORF">A2008_01965</name>
</gene>
<reference evidence="3 4" key="1">
    <citation type="journal article" date="2016" name="Nat. Commun.">
        <title>Thousands of microbial genomes shed light on interconnected biogeochemical processes in an aquifer system.</title>
        <authorList>
            <person name="Anantharaman K."/>
            <person name="Brown C.T."/>
            <person name="Hug L.A."/>
            <person name="Sharon I."/>
            <person name="Castelle C.J."/>
            <person name="Probst A.J."/>
            <person name="Thomas B.C."/>
            <person name="Singh A."/>
            <person name="Wilkins M.J."/>
            <person name="Karaoz U."/>
            <person name="Brodie E.L."/>
            <person name="Williams K.H."/>
            <person name="Hubbard S.S."/>
            <person name="Banfield J.F."/>
        </authorList>
    </citation>
    <scope>NUCLEOTIDE SEQUENCE [LARGE SCALE GENOMIC DNA]</scope>
</reference>
<feature type="transmembrane region" description="Helical" evidence="1">
    <location>
        <begin position="176"/>
        <end position="202"/>
    </location>
</feature>
<feature type="transmembrane region" description="Helical" evidence="1">
    <location>
        <begin position="246"/>
        <end position="266"/>
    </location>
</feature>
<keyword evidence="1" id="KW-0472">Membrane</keyword>
<evidence type="ECO:0000256" key="1">
    <source>
        <dbReference type="SAM" id="Phobius"/>
    </source>
</evidence>
<keyword evidence="1" id="KW-1133">Transmembrane helix</keyword>
<evidence type="ECO:0000313" key="3">
    <source>
        <dbReference type="EMBL" id="OGM04233.1"/>
    </source>
</evidence>
<evidence type="ECO:0000313" key="4">
    <source>
        <dbReference type="Proteomes" id="UP000178735"/>
    </source>
</evidence>
<dbReference type="InterPro" id="IPR007498">
    <property type="entry name" value="PqiA-like"/>
</dbReference>
<feature type="transmembrane region" description="Helical" evidence="1">
    <location>
        <begin position="223"/>
        <end position="240"/>
    </location>
</feature>
<name>A0A1F7WN16_9BACT</name>
<dbReference type="AlphaFoldDB" id="A0A1F7WN16"/>
<organism evidence="3 4">
    <name type="scientific">Candidatus Wallbacteria bacterium GWC2_49_35</name>
    <dbReference type="NCBI Taxonomy" id="1817813"/>
    <lineage>
        <taxon>Bacteria</taxon>
        <taxon>Candidatus Walliibacteriota</taxon>
    </lineage>
</organism>
<feature type="transmembrane region" description="Helical" evidence="1">
    <location>
        <begin position="123"/>
        <end position="142"/>
    </location>
</feature>
<accession>A0A1F7WN16</accession>
<feature type="signal peptide" evidence="2">
    <location>
        <begin position="1"/>
        <end position="32"/>
    </location>
</feature>
<dbReference type="STRING" id="1817813.A2008_01965"/>
<evidence type="ECO:0008006" key="5">
    <source>
        <dbReference type="Google" id="ProtNLM"/>
    </source>
</evidence>
<proteinExistence type="predicted"/>